<dbReference type="PANTHER" id="PTHR12002">
    <property type="entry name" value="CLAUDIN"/>
    <property type="match status" value="1"/>
</dbReference>
<keyword evidence="9 10" id="KW-0472">Membrane</keyword>
<dbReference type="Pfam" id="PF00822">
    <property type="entry name" value="PMP22_Claudin"/>
    <property type="match status" value="1"/>
</dbReference>
<reference evidence="11 12" key="1">
    <citation type="journal article" date="2018" name="Nat. Ecol. Evol.">
        <title>Shark genomes provide insights into elasmobranch evolution and the origin of vertebrates.</title>
        <authorList>
            <person name="Hara Y"/>
            <person name="Yamaguchi K"/>
            <person name="Onimaru K"/>
            <person name="Kadota M"/>
            <person name="Koyanagi M"/>
            <person name="Keeley SD"/>
            <person name="Tatsumi K"/>
            <person name="Tanaka K"/>
            <person name="Motone F"/>
            <person name="Kageyama Y"/>
            <person name="Nozu R"/>
            <person name="Adachi N"/>
            <person name="Nishimura O"/>
            <person name="Nakagawa R"/>
            <person name="Tanegashima C"/>
            <person name="Kiyatake I"/>
            <person name="Matsumoto R"/>
            <person name="Murakumo K"/>
            <person name="Nishida K"/>
            <person name="Terakita A"/>
            <person name="Kuratani S"/>
            <person name="Sato K"/>
            <person name="Hyodo S Kuraku.S."/>
        </authorList>
    </citation>
    <scope>NUCLEOTIDE SEQUENCE [LARGE SCALE GENOMIC DNA]</scope>
</reference>
<feature type="transmembrane region" description="Helical" evidence="10">
    <location>
        <begin position="70"/>
        <end position="93"/>
    </location>
</feature>
<keyword evidence="6 10" id="KW-0812">Transmembrane</keyword>
<name>A0A401PVR7_SCYTO</name>
<keyword evidence="4" id="KW-0796">Tight junction</keyword>
<evidence type="ECO:0000256" key="2">
    <source>
        <dbReference type="ARBA" id="ARBA00004651"/>
    </source>
</evidence>
<evidence type="ECO:0000256" key="1">
    <source>
        <dbReference type="ARBA" id="ARBA00004435"/>
    </source>
</evidence>
<feature type="transmembrane region" description="Helical" evidence="10">
    <location>
        <begin position="220"/>
        <end position="242"/>
    </location>
</feature>
<evidence type="ECO:0000256" key="4">
    <source>
        <dbReference type="ARBA" id="ARBA00022427"/>
    </source>
</evidence>
<keyword evidence="12" id="KW-1185">Reference proteome</keyword>
<comment type="similarity">
    <text evidence="3">Belongs to the claudin family.</text>
</comment>
<dbReference type="OMA" id="INSCCRK"/>
<keyword evidence="7" id="KW-0965">Cell junction</keyword>
<dbReference type="PRINTS" id="PR01077">
    <property type="entry name" value="CLAUDIN"/>
</dbReference>
<comment type="caution">
    <text evidence="11">The sequence shown here is derived from an EMBL/GenBank/DDBJ whole genome shotgun (WGS) entry which is preliminary data.</text>
</comment>
<dbReference type="EMBL" id="BFAA01014131">
    <property type="protein sequence ID" value="GCB77221.1"/>
    <property type="molecule type" value="Genomic_DNA"/>
</dbReference>
<dbReference type="InterPro" id="IPR004031">
    <property type="entry name" value="PMP22/EMP/MP20/Claudin"/>
</dbReference>
<dbReference type="GO" id="GO:0005886">
    <property type="term" value="C:plasma membrane"/>
    <property type="evidence" value="ECO:0007669"/>
    <property type="project" value="UniProtKB-SubCell"/>
</dbReference>
<comment type="subcellular location">
    <subcellularLocation>
        <location evidence="1">Cell junction</location>
        <location evidence="1">Tight junction</location>
    </subcellularLocation>
    <subcellularLocation>
        <location evidence="2">Cell membrane</location>
        <topology evidence="2">Multi-pass membrane protein</topology>
    </subcellularLocation>
</comment>
<accession>A0A401PVR7</accession>
<protein>
    <recommendedName>
        <fullName evidence="13">Claudin</fullName>
    </recommendedName>
</protein>
<evidence type="ECO:0000256" key="5">
    <source>
        <dbReference type="ARBA" id="ARBA00022475"/>
    </source>
</evidence>
<keyword evidence="8 10" id="KW-1133">Transmembrane helix</keyword>
<dbReference type="Proteomes" id="UP000288216">
    <property type="component" value="Unassembled WGS sequence"/>
</dbReference>
<evidence type="ECO:0000256" key="9">
    <source>
        <dbReference type="ARBA" id="ARBA00023136"/>
    </source>
</evidence>
<evidence type="ECO:0000256" key="6">
    <source>
        <dbReference type="ARBA" id="ARBA00022692"/>
    </source>
</evidence>
<dbReference type="AlphaFoldDB" id="A0A401PVR7"/>
<keyword evidence="5" id="KW-1003">Cell membrane</keyword>
<evidence type="ECO:0000256" key="3">
    <source>
        <dbReference type="ARBA" id="ARBA00008295"/>
    </source>
</evidence>
<evidence type="ECO:0000256" key="7">
    <source>
        <dbReference type="ARBA" id="ARBA00022949"/>
    </source>
</evidence>
<gene>
    <name evidence="11" type="ORF">scyTo_0019254</name>
</gene>
<sequence>MSRDSSDFTQFALTGVSEQPSWNEKSMTGTFIEPCGTETTFSGVAVELDRPSERHMVTEMGSKLCLYQRATFFLSLLGWVCSLVATMLQQWLIMNSDLVQTETFSIGIWETCVAQDDGPVQCKGYDSFLGLPDDIKLTRILMCTSIVLGLLGLFFSLSGSASITCFNNNETTKERLAVSGGIFYLLAGTTTFAPVTYIAHMTVVKFWDAAIPSFVPRWEFGPALFVGWVGGFFLLLGGLIQITSQCCFQKSMGNIQLKPPIVKRASWYKTEYV</sequence>
<organism evidence="11 12">
    <name type="scientific">Scyliorhinus torazame</name>
    <name type="common">Cloudy catshark</name>
    <name type="synonym">Catulus torazame</name>
    <dbReference type="NCBI Taxonomy" id="75743"/>
    <lineage>
        <taxon>Eukaryota</taxon>
        <taxon>Metazoa</taxon>
        <taxon>Chordata</taxon>
        <taxon>Craniata</taxon>
        <taxon>Vertebrata</taxon>
        <taxon>Chondrichthyes</taxon>
        <taxon>Elasmobranchii</taxon>
        <taxon>Galeomorphii</taxon>
        <taxon>Galeoidea</taxon>
        <taxon>Carcharhiniformes</taxon>
        <taxon>Scyliorhinidae</taxon>
        <taxon>Scyliorhinus</taxon>
    </lineage>
</organism>
<evidence type="ECO:0000256" key="10">
    <source>
        <dbReference type="SAM" id="Phobius"/>
    </source>
</evidence>
<evidence type="ECO:0000313" key="12">
    <source>
        <dbReference type="Proteomes" id="UP000288216"/>
    </source>
</evidence>
<dbReference type="InterPro" id="IPR006187">
    <property type="entry name" value="Claudin"/>
</dbReference>
<feature type="transmembrane region" description="Helical" evidence="10">
    <location>
        <begin position="137"/>
        <end position="155"/>
    </location>
</feature>
<dbReference type="Gene3D" id="1.20.140.150">
    <property type="match status" value="1"/>
</dbReference>
<evidence type="ECO:0000256" key="8">
    <source>
        <dbReference type="ARBA" id="ARBA00022989"/>
    </source>
</evidence>
<dbReference type="STRING" id="75743.A0A401PVR7"/>
<dbReference type="GO" id="GO:0005198">
    <property type="term" value="F:structural molecule activity"/>
    <property type="evidence" value="ECO:0007669"/>
    <property type="project" value="InterPro"/>
</dbReference>
<feature type="transmembrane region" description="Helical" evidence="10">
    <location>
        <begin position="176"/>
        <end position="200"/>
    </location>
</feature>
<dbReference type="GO" id="GO:0005923">
    <property type="term" value="C:bicellular tight junction"/>
    <property type="evidence" value="ECO:0007669"/>
    <property type="project" value="UniProtKB-SubCell"/>
</dbReference>
<dbReference type="OrthoDB" id="8612291at2759"/>
<evidence type="ECO:0000313" key="11">
    <source>
        <dbReference type="EMBL" id="GCB77221.1"/>
    </source>
</evidence>
<proteinExistence type="inferred from homology"/>
<evidence type="ECO:0008006" key="13">
    <source>
        <dbReference type="Google" id="ProtNLM"/>
    </source>
</evidence>